<dbReference type="InterPro" id="IPR001543">
    <property type="entry name" value="FliN-like_C"/>
</dbReference>
<keyword evidence="3" id="KW-0282">Flagellum</keyword>
<keyword evidence="4" id="KW-1185">Reference proteome</keyword>
<dbReference type="EMBL" id="JAHRWL010000004">
    <property type="protein sequence ID" value="MBV2361730.1"/>
    <property type="molecule type" value="Genomic_DNA"/>
</dbReference>
<evidence type="ECO:0000313" key="3">
    <source>
        <dbReference type="EMBL" id="MBV2361730.1"/>
    </source>
</evidence>
<protein>
    <submittedName>
        <fullName evidence="3">FliM/FliN family flagellar motor switch protein</fullName>
    </submittedName>
</protein>
<accession>A0ABS6NCJ0</accession>
<proteinExistence type="predicted"/>
<gene>
    <name evidence="3" type="ORF">KUH32_18345</name>
</gene>
<feature type="region of interest" description="Disordered" evidence="1">
    <location>
        <begin position="1"/>
        <end position="28"/>
    </location>
</feature>
<reference evidence="3" key="1">
    <citation type="submission" date="2021-06" db="EMBL/GenBank/DDBJ databases">
        <title>Thalassococcus sp. CAU 1522 isolated from sea sand, Republic of Korea.</title>
        <authorList>
            <person name="Kim W."/>
        </authorList>
    </citation>
    <scope>NUCLEOTIDE SEQUENCE</scope>
    <source>
        <strain evidence="3">CAU 1522</strain>
    </source>
</reference>
<feature type="domain" description="Flagellar motor switch protein FliN-like C-terminal" evidence="2">
    <location>
        <begin position="218"/>
        <end position="286"/>
    </location>
</feature>
<dbReference type="Proteomes" id="UP001166293">
    <property type="component" value="Unassembled WGS sequence"/>
</dbReference>
<organism evidence="3 4">
    <name type="scientific">Thalassococcus arenae</name>
    <dbReference type="NCBI Taxonomy" id="2851652"/>
    <lineage>
        <taxon>Bacteria</taxon>
        <taxon>Pseudomonadati</taxon>
        <taxon>Pseudomonadota</taxon>
        <taxon>Alphaproteobacteria</taxon>
        <taxon>Rhodobacterales</taxon>
        <taxon>Roseobacteraceae</taxon>
        <taxon>Thalassococcus</taxon>
    </lineage>
</organism>
<dbReference type="RefSeq" id="WP_217780119.1">
    <property type="nucleotide sequence ID" value="NZ_JAHRWL010000004.1"/>
</dbReference>
<comment type="caution">
    <text evidence="3">The sequence shown here is derived from an EMBL/GenBank/DDBJ whole genome shotgun (WGS) entry which is preliminary data.</text>
</comment>
<dbReference type="Pfam" id="PF01052">
    <property type="entry name" value="FliMN_C"/>
    <property type="match status" value="1"/>
</dbReference>
<keyword evidence="3" id="KW-0969">Cilium</keyword>
<evidence type="ECO:0000259" key="2">
    <source>
        <dbReference type="Pfam" id="PF01052"/>
    </source>
</evidence>
<evidence type="ECO:0000313" key="4">
    <source>
        <dbReference type="Proteomes" id="UP001166293"/>
    </source>
</evidence>
<evidence type="ECO:0000256" key="1">
    <source>
        <dbReference type="SAM" id="MobiDB-lite"/>
    </source>
</evidence>
<feature type="region of interest" description="Disordered" evidence="1">
    <location>
        <begin position="300"/>
        <end position="324"/>
    </location>
</feature>
<sequence>MAEAERQGVLGRKAQAARRAHEARAMSPGKALRRAMARTADVLWGLALMAQDDHLVDCDQDGVVHAIDGDHLLMLLDGPDGLPGVVSVDRAAMTAMIEVQTLRQVTQLPLDDRPMTQTDAAMLAPFVDGVLARMADYLEGDPMQSATAGFRFGALIEDARAASLLLDAPGYYLFRVDVDLALGRRRGTIQVVLPKRPVCAGQSAEGDGDESAGPYSDTLMQVPARLEAVLARVPVSLDTVQTLAPGDLIELPADALDGLVLHSRFGDPVAGGRLGQLNGMRAVRLTWPLAEGATEAVDPAGLVDEPGETPKLAPPDQSAKPVEDVQIDPTASANVPVPAPQTDGFDVADFDLGEFAFDVAPLEET</sequence>
<name>A0ABS6NCJ0_9RHOB</name>
<keyword evidence="3" id="KW-0966">Cell projection</keyword>